<gene>
    <name evidence="4" type="ORF">FC15_GL000304</name>
</gene>
<dbReference type="GO" id="GO:0016998">
    <property type="term" value="P:cell wall macromolecule catabolic process"/>
    <property type="evidence" value="ECO:0007669"/>
    <property type="project" value="InterPro"/>
</dbReference>
<evidence type="ECO:0000256" key="3">
    <source>
        <dbReference type="ARBA" id="ARBA00023295"/>
    </source>
</evidence>
<protein>
    <recommendedName>
        <fullName evidence="6">Lysozyme</fullName>
    </recommendedName>
</protein>
<comment type="similarity">
    <text evidence="1">Belongs to the glycosyl hydrolase 25 family.</text>
</comment>
<dbReference type="InterPro" id="IPR018077">
    <property type="entry name" value="Glyco_hydro_fam25_subgr"/>
</dbReference>
<dbReference type="PROSITE" id="PS51904">
    <property type="entry name" value="GLYCOSYL_HYDROL_F25_2"/>
    <property type="match status" value="1"/>
</dbReference>
<dbReference type="STRING" id="1423735.FC15_GL000304"/>
<sequence length="154" mass="16861">MIDISSYQSGLTQANFNKMKALGVQTVIVKLTEGTTYTNPAAAQQIRFAKNAGLSIRVYHYARFNTPALAAAEARYFAKVAKSLGLSSNTMFYADMEEGVTATSDVVSNLRTFFNTLSSAGFSNHGTYTGHGYRYCDQIVNVLGKSRAWIAQYP</sequence>
<proteinExistence type="inferred from homology"/>
<dbReference type="GO" id="GO:0016052">
    <property type="term" value="P:carbohydrate catabolic process"/>
    <property type="evidence" value="ECO:0007669"/>
    <property type="project" value="TreeGrafter"/>
</dbReference>
<accession>A0A0R1VSI5</accession>
<dbReference type="Pfam" id="PF01183">
    <property type="entry name" value="Glyco_hydro_25"/>
    <property type="match status" value="1"/>
</dbReference>
<evidence type="ECO:0000256" key="1">
    <source>
        <dbReference type="ARBA" id="ARBA00010646"/>
    </source>
</evidence>
<keyword evidence="3" id="KW-0326">Glycosidase</keyword>
<dbReference type="GO" id="GO:0009253">
    <property type="term" value="P:peptidoglycan catabolic process"/>
    <property type="evidence" value="ECO:0007669"/>
    <property type="project" value="InterPro"/>
</dbReference>
<dbReference type="PATRIC" id="fig|1423735.3.peg.310"/>
<evidence type="ECO:0008006" key="6">
    <source>
        <dbReference type="Google" id="ProtNLM"/>
    </source>
</evidence>
<dbReference type="EMBL" id="AZFX01000078">
    <property type="protein sequence ID" value="KRM08698.1"/>
    <property type="molecule type" value="Genomic_DNA"/>
</dbReference>
<dbReference type="PANTHER" id="PTHR34135">
    <property type="entry name" value="LYSOZYME"/>
    <property type="match status" value="1"/>
</dbReference>
<dbReference type="InterPro" id="IPR002053">
    <property type="entry name" value="Glyco_hydro_25"/>
</dbReference>
<dbReference type="PANTHER" id="PTHR34135:SF2">
    <property type="entry name" value="LYSOZYME"/>
    <property type="match status" value="1"/>
</dbReference>
<dbReference type="InterPro" id="IPR017853">
    <property type="entry name" value="GH"/>
</dbReference>
<dbReference type="Proteomes" id="UP000051315">
    <property type="component" value="Unassembled WGS sequence"/>
</dbReference>
<comment type="caution">
    <text evidence="4">The sequence shown here is derived from an EMBL/GenBank/DDBJ whole genome shotgun (WGS) entry which is preliminary data.</text>
</comment>
<dbReference type="AlphaFoldDB" id="A0A0R1VSI5"/>
<evidence type="ECO:0000256" key="2">
    <source>
        <dbReference type="ARBA" id="ARBA00022801"/>
    </source>
</evidence>
<keyword evidence="5" id="KW-1185">Reference proteome</keyword>
<dbReference type="GO" id="GO:0003796">
    <property type="term" value="F:lysozyme activity"/>
    <property type="evidence" value="ECO:0007669"/>
    <property type="project" value="InterPro"/>
</dbReference>
<keyword evidence="2" id="KW-0378">Hydrolase</keyword>
<dbReference type="SMART" id="SM00641">
    <property type="entry name" value="Glyco_25"/>
    <property type="match status" value="1"/>
</dbReference>
<dbReference type="Gene3D" id="3.20.20.80">
    <property type="entry name" value="Glycosidases"/>
    <property type="match status" value="1"/>
</dbReference>
<dbReference type="SUPFAM" id="SSF51445">
    <property type="entry name" value="(Trans)glycosidases"/>
    <property type="match status" value="1"/>
</dbReference>
<name>A0A0R1VSI5_9LACO</name>
<evidence type="ECO:0000313" key="4">
    <source>
        <dbReference type="EMBL" id="KRM08698.1"/>
    </source>
</evidence>
<reference evidence="4 5" key="1">
    <citation type="journal article" date="2015" name="Genome Announc.">
        <title>Expanding the biotechnology potential of lactobacilli through comparative genomics of 213 strains and associated genera.</title>
        <authorList>
            <person name="Sun Z."/>
            <person name="Harris H.M."/>
            <person name="McCann A."/>
            <person name="Guo C."/>
            <person name="Argimon S."/>
            <person name="Zhang W."/>
            <person name="Yang X."/>
            <person name="Jeffery I.B."/>
            <person name="Cooney J.C."/>
            <person name="Kagawa T.F."/>
            <person name="Liu W."/>
            <person name="Song Y."/>
            <person name="Salvetti E."/>
            <person name="Wrobel A."/>
            <person name="Rasinkangas P."/>
            <person name="Parkhill J."/>
            <person name="Rea M.C."/>
            <person name="O'Sullivan O."/>
            <person name="Ritari J."/>
            <person name="Douillard F.P."/>
            <person name="Paul Ross R."/>
            <person name="Yang R."/>
            <person name="Briner A.E."/>
            <person name="Felis G.E."/>
            <person name="de Vos W.M."/>
            <person name="Barrangou R."/>
            <person name="Klaenhammer T.R."/>
            <person name="Caufield P.W."/>
            <person name="Cui Y."/>
            <person name="Zhang H."/>
            <person name="O'Toole P.W."/>
        </authorList>
    </citation>
    <scope>NUCLEOTIDE SEQUENCE [LARGE SCALE GENOMIC DNA]</scope>
    <source>
        <strain evidence="4 5">DSM 17758</strain>
    </source>
</reference>
<evidence type="ECO:0000313" key="5">
    <source>
        <dbReference type="Proteomes" id="UP000051315"/>
    </source>
</evidence>
<organism evidence="4 5">
    <name type="scientific">Lapidilactobacillus concavus DSM 17758</name>
    <dbReference type="NCBI Taxonomy" id="1423735"/>
    <lineage>
        <taxon>Bacteria</taxon>
        <taxon>Bacillati</taxon>
        <taxon>Bacillota</taxon>
        <taxon>Bacilli</taxon>
        <taxon>Lactobacillales</taxon>
        <taxon>Lactobacillaceae</taxon>
        <taxon>Lapidilactobacillus</taxon>
    </lineage>
</organism>